<organism evidence="3 4">
    <name type="scientific">Corynebacterium efficiens (strain DSM 44549 / YS-314 / AJ 12310 / JCM 11189 / NBRC 100395)</name>
    <dbReference type="NCBI Taxonomy" id="196164"/>
    <lineage>
        <taxon>Bacteria</taxon>
        <taxon>Bacillati</taxon>
        <taxon>Actinomycetota</taxon>
        <taxon>Actinomycetes</taxon>
        <taxon>Mycobacteriales</taxon>
        <taxon>Corynebacteriaceae</taxon>
        <taxon>Corynebacterium</taxon>
    </lineage>
</organism>
<dbReference type="Gene3D" id="1.10.260.40">
    <property type="entry name" value="lambda repressor-like DNA-binding domains"/>
    <property type="match status" value="1"/>
</dbReference>
<dbReference type="STRING" id="196164.gene:10741618"/>
<evidence type="ECO:0000259" key="2">
    <source>
        <dbReference type="PROSITE" id="PS50943"/>
    </source>
</evidence>
<dbReference type="KEGG" id="cef:CE1210"/>
<dbReference type="InterPro" id="IPR052345">
    <property type="entry name" value="Rad_response_metalloprotease"/>
</dbReference>
<protein>
    <submittedName>
        <fullName evidence="3">Putative transcription regulator</fullName>
    </submittedName>
</protein>
<evidence type="ECO:0000313" key="3">
    <source>
        <dbReference type="EMBL" id="BAC18020.1"/>
    </source>
</evidence>
<sequence>MSMPTSHPRNWGVRPRFLNPHRIELARRRRGLTKTDLAVRLGVNPRTVSGYERSGAPLARGADLSAHLGFPVEFFTQRDPVDIPAANINFRAGRRATARHRGAALAAASHAVELAGWVAGRFVLPQLKLLDLGGADPATGAALLRTSWGIDTQPIPNMVHLVEYFGIRAYSLPALAEKVDAFSVWSGRVPFVFIARRKTPEQFRFDIAHELGHLTLHSNEPPAAKQEREADLFAFELLLPRTAILERLPHNPSVEQLLELKNDYRVSAMLAAVATHRAGRLSDAAYRRMLLELHTLGYKHGEPDGLPVHETSSVFPQVFTPERFSPQQAADDLHLPVEEIHGLTFSTALHVVKPTSEPTYFRPPQVDRIEAPQLRVVE</sequence>
<evidence type="ECO:0000313" key="4">
    <source>
        <dbReference type="Proteomes" id="UP000001409"/>
    </source>
</evidence>
<dbReference type="Gene3D" id="1.10.10.2910">
    <property type="match status" value="1"/>
</dbReference>
<dbReference type="EMBL" id="BA000035">
    <property type="protein sequence ID" value="BAC18020.1"/>
    <property type="molecule type" value="Genomic_DNA"/>
</dbReference>
<dbReference type="PANTHER" id="PTHR43236:SF1">
    <property type="entry name" value="BLL7220 PROTEIN"/>
    <property type="match status" value="1"/>
</dbReference>
<dbReference type="GO" id="GO:0003677">
    <property type="term" value="F:DNA binding"/>
    <property type="evidence" value="ECO:0007669"/>
    <property type="project" value="InterPro"/>
</dbReference>
<comment type="similarity">
    <text evidence="1">Belongs to the short-chain fatty acyl-CoA assimilation regulator (ScfR) family.</text>
</comment>
<evidence type="ECO:0000256" key="1">
    <source>
        <dbReference type="ARBA" id="ARBA00007227"/>
    </source>
</evidence>
<accession>Q8FQB1</accession>
<name>Q8FQB1_COREF</name>
<proteinExistence type="inferred from homology"/>
<dbReference type="SMART" id="SM00530">
    <property type="entry name" value="HTH_XRE"/>
    <property type="match status" value="1"/>
</dbReference>
<dbReference type="PANTHER" id="PTHR43236">
    <property type="entry name" value="ANTITOXIN HIGA1"/>
    <property type="match status" value="1"/>
</dbReference>
<dbReference type="HOGENOM" id="CLU_053651_1_1_11"/>
<feature type="domain" description="HTH cro/C1-type" evidence="2">
    <location>
        <begin position="23"/>
        <end position="53"/>
    </location>
</feature>
<dbReference type="AlphaFoldDB" id="Q8FQB1"/>
<dbReference type="InterPro" id="IPR010359">
    <property type="entry name" value="IrrE_HExxH"/>
</dbReference>
<dbReference type="SUPFAM" id="SSF47413">
    <property type="entry name" value="lambda repressor-like DNA-binding domains"/>
    <property type="match status" value="1"/>
</dbReference>
<keyword evidence="4" id="KW-1185">Reference proteome</keyword>
<dbReference type="eggNOG" id="COG2856">
    <property type="taxonomic scope" value="Bacteria"/>
</dbReference>
<dbReference type="InterPro" id="IPR001387">
    <property type="entry name" value="Cro/C1-type_HTH"/>
</dbReference>
<dbReference type="Pfam" id="PF06114">
    <property type="entry name" value="Peptidase_M78"/>
    <property type="match status" value="1"/>
</dbReference>
<dbReference type="Pfam" id="PF01381">
    <property type="entry name" value="HTH_3"/>
    <property type="match status" value="1"/>
</dbReference>
<reference evidence="3 4" key="1">
    <citation type="journal article" date="2003" name="Genome Res.">
        <title>Comparative complete genome sequence analysis of the amino acid replacements responsible for the thermostability of Corynebacterium efficiens.</title>
        <authorList>
            <person name="Nishio Y."/>
            <person name="Nakamura Y."/>
            <person name="Kawarabayasi Y."/>
            <person name="Usuda Y."/>
            <person name="Kimura E."/>
            <person name="Sugimoto S."/>
            <person name="Matsui K."/>
            <person name="Yamagishi A."/>
            <person name="Kikuchi H."/>
            <person name="Ikeo K."/>
            <person name="Gojobori T."/>
        </authorList>
    </citation>
    <scope>NUCLEOTIDE SEQUENCE [LARGE SCALE GENOMIC DNA]</scope>
    <source>
        <strain evidence="4">DSM 44549 / YS-314 / AJ 12310 / JCM 11189 / NBRC 100395</strain>
    </source>
</reference>
<dbReference type="CDD" id="cd00093">
    <property type="entry name" value="HTH_XRE"/>
    <property type="match status" value="1"/>
</dbReference>
<dbReference type="InterPro" id="IPR010982">
    <property type="entry name" value="Lambda_DNA-bd_dom_sf"/>
</dbReference>
<dbReference type="PROSITE" id="PS50943">
    <property type="entry name" value="HTH_CROC1"/>
    <property type="match status" value="1"/>
</dbReference>
<dbReference type="Proteomes" id="UP000001409">
    <property type="component" value="Chromosome"/>
</dbReference>